<feature type="active site" evidence="1">
    <location>
        <position position="130"/>
    </location>
</feature>
<organism evidence="3 4">
    <name type="scientific">Ilyodon furcidens</name>
    <name type="common">goldbreast splitfin</name>
    <dbReference type="NCBI Taxonomy" id="33524"/>
    <lineage>
        <taxon>Eukaryota</taxon>
        <taxon>Metazoa</taxon>
        <taxon>Chordata</taxon>
        <taxon>Craniata</taxon>
        <taxon>Vertebrata</taxon>
        <taxon>Euteleostomi</taxon>
        <taxon>Actinopterygii</taxon>
        <taxon>Neopterygii</taxon>
        <taxon>Teleostei</taxon>
        <taxon>Neoteleostei</taxon>
        <taxon>Acanthomorphata</taxon>
        <taxon>Ovalentaria</taxon>
        <taxon>Atherinomorphae</taxon>
        <taxon>Cyprinodontiformes</taxon>
        <taxon>Goodeidae</taxon>
        <taxon>Ilyodon</taxon>
    </lineage>
</organism>
<dbReference type="InterPro" id="IPR001590">
    <property type="entry name" value="Peptidase_M12B"/>
</dbReference>
<dbReference type="PROSITE" id="PS50215">
    <property type="entry name" value="ADAM_MEPRO"/>
    <property type="match status" value="1"/>
</dbReference>
<keyword evidence="4" id="KW-1185">Reference proteome</keyword>
<dbReference type="PANTHER" id="PTHR45702">
    <property type="entry name" value="ADAM10/ADAM17 METALLOPEPTIDASE FAMILY MEMBER"/>
    <property type="match status" value="1"/>
</dbReference>
<proteinExistence type="predicted"/>
<dbReference type="Proteomes" id="UP001482620">
    <property type="component" value="Unassembled WGS sequence"/>
</dbReference>
<reference evidence="3 4" key="1">
    <citation type="submission" date="2021-06" db="EMBL/GenBank/DDBJ databases">
        <authorList>
            <person name="Palmer J.M."/>
        </authorList>
    </citation>
    <scope>NUCLEOTIDE SEQUENCE [LARGE SCALE GENOMIC DNA]</scope>
    <source>
        <strain evidence="4">if_2019</strain>
        <tissue evidence="3">Muscle</tissue>
    </source>
</reference>
<dbReference type="InterPro" id="IPR051489">
    <property type="entry name" value="ADAM_Metalloproteinase"/>
</dbReference>
<sequence>MQAVNDIYDKADFNGIKLINFKVKSLRVMTTENKKDPLDPLFIGPEKLLSLFSENNWGNFCLSYLLTNRDYSGVLGLAWEGKAGNWGGICSKYTSIRNGRMSTLNTGLITIQNYGQFLPSHQVQLTLAHELGHSLGSPVSPLS</sequence>
<dbReference type="SUPFAM" id="SSF55486">
    <property type="entry name" value="Metalloproteases ('zincins'), catalytic domain"/>
    <property type="match status" value="1"/>
</dbReference>
<accession>A0ABV0UUC4</accession>
<dbReference type="PANTHER" id="PTHR45702:SF1">
    <property type="entry name" value="DISINTEGRIN AND METALLOPROTEINASE DOMAIN-CONTAINING PROTEIN 10 ISOFORM X1"/>
    <property type="match status" value="1"/>
</dbReference>
<evidence type="ECO:0000313" key="3">
    <source>
        <dbReference type="EMBL" id="MEQ2248808.1"/>
    </source>
</evidence>
<protein>
    <recommendedName>
        <fullName evidence="2">Peptidase M12B domain-containing protein</fullName>
    </recommendedName>
</protein>
<dbReference type="EMBL" id="JAHRIQ010083645">
    <property type="protein sequence ID" value="MEQ2248808.1"/>
    <property type="molecule type" value="Genomic_DNA"/>
</dbReference>
<evidence type="ECO:0000256" key="1">
    <source>
        <dbReference type="PROSITE-ProRule" id="PRU00276"/>
    </source>
</evidence>
<evidence type="ECO:0000313" key="4">
    <source>
        <dbReference type="Proteomes" id="UP001482620"/>
    </source>
</evidence>
<feature type="domain" description="Peptidase M12B" evidence="2">
    <location>
        <begin position="1"/>
        <end position="143"/>
    </location>
</feature>
<comment type="caution">
    <text evidence="1">Lacks conserved residue(s) required for the propagation of feature annotation.</text>
</comment>
<dbReference type="InterPro" id="IPR024079">
    <property type="entry name" value="MetalloPept_cat_dom_sf"/>
</dbReference>
<dbReference type="Pfam" id="PF13574">
    <property type="entry name" value="Reprolysin_2"/>
    <property type="match status" value="1"/>
</dbReference>
<comment type="caution">
    <text evidence="3">The sequence shown here is derived from an EMBL/GenBank/DDBJ whole genome shotgun (WGS) entry which is preliminary data.</text>
</comment>
<evidence type="ECO:0000259" key="2">
    <source>
        <dbReference type="PROSITE" id="PS50215"/>
    </source>
</evidence>
<gene>
    <name evidence="3" type="ORF">ILYODFUR_022819</name>
</gene>
<dbReference type="Gene3D" id="3.40.390.10">
    <property type="entry name" value="Collagenase (Catalytic Domain)"/>
    <property type="match status" value="1"/>
</dbReference>
<name>A0ABV0UUC4_9TELE</name>